<sequence>MHNPCRICGGTVKGSIDLGRHPRGNAFPRPGETADEFFYRLVVGMCDVCTMVQLLEDIPQEVRYHDEYPYHASGSAIHRRHFEEIAQGFLDTELTGPDPFAVEIGSNDGVMLARIARAGVRHLGVEPSRQVAEMSRAKGVRVLPEFFDEGTAERIRAEHGPADVMFGANVIAHISHLASVLRGAALLLARTGVFVFEEPYLGSVVEKTAFDILYDEHSFVFSVRAIQAAAERFGLELVDARPMEIHGGSMRYTLAPAGARPVSPRVGELLEKEAAQGLGEHATLEEFARRARTVRDDLTALVRDLHAQGKRIVGYGAPAKITTVTNYCGIGPDLIPFVCDSTPSKQGRLVAGTHIPVRAPEAFSADHPDYALLFAWNHAEEIMAKEREFAERGGRWILYVPDVHIV</sequence>
<dbReference type="Gene3D" id="3.40.50.720">
    <property type="entry name" value="NAD(P)-binding Rossmann-like Domain"/>
    <property type="match status" value="1"/>
</dbReference>
<dbReference type="AlphaFoldDB" id="A0A852USN0"/>
<feature type="domain" description="Methyltransferase putative zinc binding" evidence="1">
    <location>
        <begin position="5"/>
        <end position="62"/>
    </location>
</feature>
<evidence type="ECO:0000313" key="3">
    <source>
        <dbReference type="EMBL" id="NYF38263.1"/>
    </source>
</evidence>
<evidence type="ECO:0000313" key="4">
    <source>
        <dbReference type="Proteomes" id="UP000576393"/>
    </source>
</evidence>
<dbReference type="Gene3D" id="3.40.50.150">
    <property type="entry name" value="Vaccinia Virus protein VP39"/>
    <property type="match status" value="1"/>
</dbReference>
<accession>A0A852USN0</accession>
<protein>
    <submittedName>
        <fullName evidence="3">Methylation protein EvaC</fullName>
    </submittedName>
</protein>
<dbReference type="InterPro" id="IPR013630">
    <property type="entry name" value="Methyltransf_Zn-bd_dom_put"/>
</dbReference>
<dbReference type="InterPro" id="IPR029063">
    <property type="entry name" value="SAM-dependent_MTases_sf"/>
</dbReference>
<dbReference type="EMBL" id="JACCCO010000001">
    <property type="protein sequence ID" value="NYF38263.1"/>
    <property type="molecule type" value="Genomic_DNA"/>
</dbReference>
<dbReference type="InterPro" id="IPR038576">
    <property type="entry name" value="Methyltransf_Zn-bd_dom_put_sf"/>
</dbReference>
<dbReference type="SUPFAM" id="SSF53335">
    <property type="entry name" value="S-adenosyl-L-methionine-dependent methyltransferases"/>
    <property type="match status" value="1"/>
</dbReference>
<dbReference type="Pfam" id="PF08421">
    <property type="entry name" value="Methyltransf_13"/>
    <property type="match status" value="1"/>
</dbReference>
<dbReference type="Proteomes" id="UP000576393">
    <property type="component" value="Unassembled WGS sequence"/>
</dbReference>
<proteinExistence type="predicted"/>
<feature type="domain" description="C-methyltransferase" evidence="2">
    <location>
        <begin position="245"/>
        <end position="401"/>
    </location>
</feature>
<dbReference type="RefSeq" id="WP_179818043.1">
    <property type="nucleotide sequence ID" value="NZ_CP192034.1"/>
</dbReference>
<reference evidence="3 4" key="1">
    <citation type="submission" date="2020-07" db="EMBL/GenBank/DDBJ databases">
        <title>Sequencing the genomes of 1000 actinobacteria strains.</title>
        <authorList>
            <person name="Klenk H.-P."/>
        </authorList>
    </citation>
    <scope>NUCLEOTIDE SEQUENCE [LARGE SCALE GENOMIC DNA]</scope>
    <source>
        <strain evidence="3 4">DSM 45763</strain>
    </source>
</reference>
<dbReference type="Pfam" id="PF08484">
    <property type="entry name" value="Methyltransf_14"/>
    <property type="match status" value="1"/>
</dbReference>
<dbReference type="InterPro" id="IPR013691">
    <property type="entry name" value="MeTrfase_14"/>
</dbReference>
<dbReference type="PANTHER" id="PTHR43861:SF5">
    <property type="entry name" value="BLL5978 PROTEIN"/>
    <property type="match status" value="1"/>
</dbReference>
<keyword evidence="4" id="KW-1185">Reference proteome</keyword>
<name>A0A852USN0_9ACTN</name>
<evidence type="ECO:0000259" key="1">
    <source>
        <dbReference type="Pfam" id="PF08421"/>
    </source>
</evidence>
<evidence type="ECO:0000259" key="2">
    <source>
        <dbReference type="Pfam" id="PF08484"/>
    </source>
</evidence>
<dbReference type="PANTHER" id="PTHR43861">
    <property type="entry name" value="TRANS-ACONITATE 2-METHYLTRANSFERASE-RELATED"/>
    <property type="match status" value="1"/>
</dbReference>
<dbReference type="Gene3D" id="6.10.250.3100">
    <property type="match status" value="1"/>
</dbReference>
<dbReference type="Pfam" id="PF13489">
    <property type="entry name" value="Methyltransf_23"/>
    <property type="match status" value="1"/>
</dbReference>
<dbReference type="Gene3D" id="6.20.50.110">
    <property type="entry name" value="Methyltransferase, zinc-binding domain"/>
    <property type="match status" value="1"/>
</dbReference>
<gene>
    <name evidence="3" type="ORF">HDA43_000422</name>
</gene>
<organism evidence="3 4">
    <name type="scientific">Streptosporangium sandarakinum</name>
    <dbReference type="NCBI Taxonomy" id="1260955"/>
    <lineage>
        <taxon>Bacteria</taxon>
        <taxon>Bacillati</taxon>
        <taxon>Actinomycetota</taxon>
        <taxon>Actinomycetes</taxon>
        <taxon>Streptosporangiales</taxon>
        <taxon>Streptosporangiaceae</taxon>
        <taxon>Streptosporangium</taxon>
    </lineage>
</organism>
<comment type="caution">
    <text evidence="3">The sequence shown here is derived from an EMBL/GenBank/DDBJ whole genome shotgun (WGS) entry which is preliminary data.</text>
</comment>